<dbReference type="EMBL" id="MTHB01000167">
    <property type="protein sequence ID" value="OXC75551.1"/>
    <property type="molecule type" value="Genomic_DNA"/>
</dbReference>
<organism evidence="2 3">
    <name type="scientific">Caballeronia sordidicola</name>
    <name type="common">Burkholderia sordidicola</name>
    <dbReference type="NCBI Taxonomy" id="196367"/>
    <lineage>
        <taxon>Bacteria</taxon>
        <taxon>Pseudomonadati</taxon>
        <taxon>Pseudomonadota</taxon>
        <taxon>Betaproteobacteria</taxon>
        <taxon>Burkholderiales</taxon>
        <taxon>Burkholderiaceae</taxon>
        <taxon>Caballeronia</taxon>
    </lineage>
</organism>
<feature type="compositionally biased region" description="Polar residues" evidence="1">
    <location>
        <begin position="38"/>
        <end position="54"/>
    </location>
</feature>
<evidence type="ECO:0000256" key="1">
    <source>
        <dbReference type="SAM" id="MobiDB-lite"/>
    </source>
</evidence>
<evidence type="ECO:0000313" key="2">
    <source>
        <dbReference type="EMBL" id="OXC75551.1"/>
    </source>
</evidence>
<evidence type="ECO:0000313" key="3">
    <source>
        <dbReference type="Proteomes" id="UP000214720"/>
    </source>
</evidence>
<dbReference type="Proteomes" id="UP000214720">
    <property type="component" value="Unassembled WGS sequence"/>
</dbReference>
<reference evidence="3" key="1">
    <citation type="submission" date="2017-01" db="EMBL/GenBank/DDBJ databases">
        <title>Genome Analysis of Deinococcus marmoris KOPRI26562.</title>
        <authorList>
            <person name="Kim J.H."/>
            <person name="Oh H.-M."/>
        </authorList>
    </citation>
    <scope>NUCLEOTIDE SEQUENCE [LARGE SCALE GENOMIC DNA]</scope>
    <source>
        <strain evidence="3">PAMC 26633</strain>
    </source>
</reference>
<comment type="caution">
    <text evidence="2">The sequence shown here is derived from an EMBL/GenBank/DDBJ whole genome shotgun (WGS) entry which is preliminary data.</text>
</comment>
<name>A0A226WWI7_CABSO</name>
<accession>A0A226WWI7</accession>
<protein>
    <submittedName>
        <fullName evidence="2">Uncharacterized protein</fullName>
    </submittedName>
</protein>
<sequence>MFRTIEEQRRLITSAQSLTRKAKRRASSEDDRSAHATFWQQSRFDPSSGSTQQPDAVDYSKPAAAYDVEQW</sequence>
<dbReference type="AlphaFoldDB" id="A0A226WWI7"/>
<feature type="region of interest" description="Disordered" evidence="1">
    <location>
        <begin position="16"/>
        <end position="71"/>
    </location>
</feature>
<proteinExistence type="predicted"/>
<gene>
    <name evidence="2" type="ORF">BSU04_26325</name>
</gene>